<feature type="region of interest" description="Disordered" evidence="5">
    <location>
        <begin position="416"/>
        <end position="448"/>
    </location>
</feature>
<feature type="compositionally biased region" description="Polar residues" evidence="5">
    <location>
        <begin position="422"/>
        <end position="441"/>
    </location>
</feature>
<organism evidence="8 9">
    <name type="scientific">Corynebacterium mendelii</name>
    <dbReference type="NCBI Taxonomy" id="2765362"/>
    <lineage>
        <taxon>Bacteria</taxon>
        <taxon>Bacillati</taxon>
        <taxon>Actinomycetota</taxon>
        <taxon>Actinomycetes</taxon>
        <taxon>Mycobacteriales</taxon>
        <taxon>Corynebacteriaceae</taxon>
        <taxon>Corynebacterium</taxon>
    </lineage>
</organism>
<keyword evidence="6" id="KW-0812">Transmembrane</keyword>
<dbReference type="PROSITE" id="PS50983">
    <property type="entry name" value="FE_B12_PBP"/>
    <property type="match status" value="1"/>
</dbReference>
<keyword evidence="4" id="KW-0732">Signal</keyword>
<evidence type="ECO:0000313" key="8">
    <source>
        <dbReference type="EMBL" id="MBN9643966.1"/>
    </source>
</evidence>
<dbReference type="Pfam" id="PF01497">
    <property type="entry name" value="Peripla_BP_2"/>
    <property type="match status" value="1"/>
</dbReference>
<keyword evidence="3" id="KW-0813">Transport</keyword>
<reference evidence="8" key="1">
    <citation type="submission" date="2021-03" db="EMBL/GenBank/DDBJ databases">
        <authorList>
            <person name="Sun Q."/>
        </authorList>
    </citation>
    <scope>NUCLEOTIDE SEQUENCE</scope>
    <source>
        <strain evidence="8">CCM 8862</strain>
    </source>
</reference>
<comment type="caution">
    <text evidence="8">The sequence shown here is derived from an EMBL/GenBank/DDBJ whole genome shotgun (WGS) entry which is preliminary data.</text>
</comment>
<feature type="compositionally biased region" description="Polar residues" evidence="5">
    <location>
        <begin position="301"/>
        <end position="310"/>
    </location>
</feature>
<keyword evidence="6" id="KW-1133">Transmembrane helix</keyword>
<gene>
    <name evidence="8" type="ORF">JZY06_04945</name>
</gene>
<dbReference type="GO" id="GO:1901678">
    <property type="term" value="P:iron coordination entity transport"/>
    <property type="evidence" value="ECO:0007669"/>
    <property type="project" value="UniProtKB-ARBA"/>
</dbReference>
<comment type="subcellular location">
    <subcellularLocation>
        <location evidence="1">Cell envelope</location>
    </subcellularLocation>
</comment>
<dbReference type="PANTHER" id="PTHR30532:SF24">
    <property type="entry name" value="FERRIC ENTEROBACTIN-BINDING PERIPLASMIC PROTEIN FEPB"/>
    <property type="match status" value="1"/>
</dbReference>
<feature type="region of interest" description="Disordered" evidence="5">
    <location>
        <begin position="278"/>
        <end position="310"/>
    </location>
</feature>
<feature type="domain" description="Fe/B12 periplasmic-binding" evidence="7">
    <location>
        <begin position="96"/>
        <end position="415"/>
    </location>
</feature>
<dbReference type="PANTHER" id="PTHR30532">
    <property type="entry name" value="IRON III DICITRATE-BINDING PERIPLASMIC PROTEIN"/>
    <property type="match status" value="1"/>
</dbReference>
<dbReference type="EMBL" id="JAFLEQ010000008">
    <property type="protein sequence ID" value="MBN9643966.1"/>
    <property type="molecule type" value="Genomic_DNA"/>
</dbReference>
<dbReference type="Gene3D" id="3.40.50.1980">
    <property type="entry name" value="Nitrogenase molybdenum iron protein domain"/>
    <property type="match status" value="3"/>
</dbReference>
<accession>A0A939E1H2</accession>
<evidence type="ECO:0000256" key="4">
    <source>
        <dbReference type="ARBA" id="ARBA00022729"/>
    </source>
</evidence>
<feature type="non-terminal residue" evidence="8">
    <location>
        <position position="448"/>
    </location>
</feature>
<dbReference type="GO" id="GO:0030288">
    <property type="term" value="C:outer membrane-bounded periplasmic space"/>
    <property type="evidence" value="ECO:0007669"/>
    <property type="project" value="TreeGrafter"/>
</dbReference>
<dbReference type="Proteomes" id="UP000664332">
    <property type="component" value="Unassembled WGS sequence"/>
</dbReference>
<name>A0A939E1H2_9CORY</name>
<comment type="similarity">
    <text evidence="2">Belongs to the bacterial solute-binding protein 8 family.</text>
</comment>
<feature type="transmembrane region" description="Helical" evidence="6">
    <location>
        <begin position="26"/>
        <end position="45"/>
    </location>
</feature>
<evidence type="ECO:0000256" key="6">
    <source>
        <dbReference type="SAM" id="Phobius"/>
    </source>
</evidence>
<evidence type="ECO:0000313" key="9">
    <source>
        <dbReference type="Proteomes" id="UP000664332"/>
    </source>
</evidence>
<dbReference type="InterPro" id="IPR051313">
    <property type="entry name" value="Bact_iron-sidero_bind"/>
</dbReference>
<evidence type="ECO:0000256" key="1">
    <source>
        <dbReference type="ARBA" id="ARBA00004196"/>
    </source>
</evidence>
<dbReference type="InterPro" id="IPR002491">
    <property type="entry name" value="ABC_transptr_periplasmic_BD"/>
</dbReference>
<sequence>MSDQPHQPDQPLHAQHNNEWWRWARLLVRVLSVFVICCTIAWAAISMFGGVVTVGGDADAGPTPTAVQPQDPQQSPWPMVVHNSFGEVTIDRQPNRAVALGLPSADALVALGITPAGIPDMTGKTTNGAAITPWMDNSLSIQKPDLLQEVDGSLPYDKISDLKPDVIFAVGVPLHEDQYRTLSRIAPTVAHPNKTAQTGWRETTRIIGAVMGKQKQADKLIRDTEDKLTAARDNHPEFAGKTAAFTSVGNADGLRVYFDRDPTVQLLAALGFSPIAEPGPSPYPHAPAEGNEPAPEISGQAPASSSPPVTTTVEVADTSAGIVAGHTDIDPPYSVLLPFDQLGGMSPDCLLTWFSNDEMRGHTENNPFFTALPPVARGCFIAFQDPDTIVALEHPSVLTIAWLMDNLVPRISKAVTTGGGSQPTATTAMPSLQATITSTADTPRPPAP</sequence>
<evidence type="ECO:0000256" key="5">
    <source>
        <dbReference type="SAM" id="MobiDB-lite"/>
    </source>
</evidence>
<dbReference type="AlphaFoldDB" id="A0A939E1H2"/>
<dbReference type="RefSeq" id="WP_207118770.1">
    <property type="nucleotide sequence ID" value="NZ_JAFLEQ010000008.1"/>
</dbReference>
<protein>
    <submittedName>
        <fullName evidence="8">ABC transporter substrate-binding protein</fullName>
    </submittedName>
</protein>
<keyword evidence="9" id="KW-1185">Reference proteome</keyword>
<evidence type="ECO:0000259" key="7">
    <source>
        <dbReference type="PROSITE" id="PS50983"/>
    </source>
</evidence>
<dbReference type="SUPFAM" id="SSF53807">
    <property type="entry name" value="Helical backbone' metal receptor"/>
    <property type="match status" value="1"/>
</dbReference>
<proteinExistence type="inferred from homology"/>
<evidence type="ECO:0000256" key="2">
    <source>
        <dbReference type="ARBA" id="ARBA00008814"/>
    </source>
</evidence>
<evidence type="ECO:0000256" key="3">
    <source>
        <dbReference type="ARBA" id="ARBA00022448"/>
    </source>
</evidence>
<keyword evidence="6" id="KW-0472">Membrane</keyword>